<evidence type="ECO:0000256" key="9">
    <source>
        <dbReference type="ARBA" id="ARBA00022771"/>
    </source>
</evidence>
<reference evidence="18" key="1">
    <citation type="submission" date="2021-01" db="EMBL/GenBank/DDBJ databases">
        <authorList>
            <consortium name="Genoscope - CEA"/>
            <person name="William W."/>
        </authorList>
    </citation>
    <scope>NUCLEOTIDE SEQUENCE</scope>
</reference>
<dbReference type="OrthoDB" id="297477at2759"/>
<feature type="domain" description="RING-type" evidence="17">
    <location>
        <begin position="135"/>
        <end position="334"/>
    </location>
</feature>
<comment type="catalytic activity">
    <reaction evidence="1">
        <text>[E2 ubiquitin-conjugating enzyme]-S-ubiquitinyl-L-cysteine + [acceptor protein]-L-lysine = [E2 ubiquitin-conjugating enzyme]-L-cysteine + [acceptor protein]-N(6)-ubiquitinyl-L-lysine.</text>
        <dbReference type="EC" id="2.3.2.31"/>
    </reaction>
</comment>
<dbReference type="GO" id="GO:0031090">
    <property type="term" value="C:organelle membrane"/>
    <property type="evidence" value="ECO:0007669"/>
    <property type="project" value="UniProtKB-ARBA"/>
</dbReference>
<comment type="caution">
    <text evidence="18">The sequence shown here is derived from an EMBL/GenBank/DDBJ whole genome shotgun (WGS) entry which is preliminary data.</text>
</comment>
<keyword evidence="10" id="KW-0833">Ubl conjugation pathway</keyword>
<dbReference type="EC" id="2.3.2.31" evidence="4"/>
<dbReference type="Pfam" id="PF01485">
    <property type="entry name" value="IBR"/>
    <property type="match status" value="1"/>
</dbReference>
<keyword evidence="11" id="KW-0862">Zinc</keyword>
<dbReference type="InterPro" id="IPR017907">
    <property type="entry name" value="Znf_RING_CS"/>
</dbReference>
<dbReference type="PROSITE" id="PS51873">
    <property type="entry name" value="TRIAD"/>
    <property type="match status" value="1"/>
</dbReference>
<dbReference type="InterPro" id="IPR002867">
    <property type="entry name" value="IBR_dom"/>
</dbReference>
<dbReference type="Pfam" id="PF22191">
    <property type="entry name" value="IBR_1"/>
    <property type="match status" value="1"/>
</dbReference>
<gene>
    <name evidence="18" type="ORF">POCTA_138.1.T1400009</name>
</gene>
<accession>A0A8S1Y011</accession>
<evidence type="ECO:0000256" key="14">
    <source>
        <dbReference type="PROSITE-ProRule" id="PRU00175"/>
    </source>
</evidence>
<dbReference type="InterPro" id="IPR001841">
    <property type="entry name" value="Znf_RING"/>
</dbReference>
<dbReference type="SMART" id="SM00647">
    <property type="entry name" value="IBR"/>
    <property type="match status" value="2"/>
</dbReference>
<dbReference type="FunFam" id="3.30.40.10:FF:000051">
    <property type="entry name" value="RBR-type E3 ubiquitin transferase"/>
    <property type="match status" value="1"/>
</dbReference>
<evidence type="ECO:0000256" key="3">
    <source>
        <dbReference type="ARBA" id="ARBA00004906"/>
    </source>
</evidence>
<dbReference type="GO" id="GO:0061630">
    <property type="term" value="F:ubiquitin protein ligase activity"/>
    <property type="evidence" value="ECO:0007669"/>
    <property type="project" value="UniProtKB-EC"/>
</dbReference>
<protein>
    <recommendedName>
        <fullName evidence="4">RBR-type E3 ubiquitin transferase</fullName>
        <ecNumber evidence="4">2.3.2.31</ecNumber>
    </recommendedName>
</protein>
<dbReference type="EMBL" id="CAJJDP010000141">
    <property type="protein sequence ID" value="CAD8207050.1"/>
    <property type="molecule type" value="Genomic_DNA"/>
</dbReference>
<dbReference type="AlphaFoldDB" id="A0A8S1Y011"/>
<evidence type="ECO:0000259" key="17">
    <source>
        <dbReference type="PROSITE" id="PS51873"/>
    </source>
</evidence>
<dbReference type="GO" id="GO:0016567">
    <property type="term" value="P:protein ubiquitination"/>
    <property type="evidence" value="ECO:0007669"/>
    <property type="project" value="InterPro"/>
</dbReference>
<evidence type="ECO:0000313" key="18">
    <source>
        <dbReference type="EMBL" id="CAD8207050.1"/>
    </source>
</evidence>
<dbReference type="Pfam" id="PF00097">
    <property type="entry name" value="zf-C3HC4"/>
    <property type="match status" value="1"/>
</dbReference>
<dbReference type="InterPro" id="IPR018957">
    <property type="entry name" value="Znf_C3HC4_RING-type"/>
</dbReference>
<dbReference type="SMART" id="SM00184">
    <property type="entry name" value="RING"/>
    <property type="match status" value="1"/>
</dbReference>
<evidence type="ECO:0000256" key="8">
    <source>
        <dbReference type="ARBA" id="ARBA00022737"/>
    </source>
</evidence>
<dbReference type="PROSITE" id="PS50089">
    <property type="entry name" value="ZF_RING_2"/>
    <property type="match status" value="1"/>
</dbReference>
<evidence type="ECO:0000256" key="4">
    <source>
        <dbReference type="ARBA" id="ARBA00012251"/>
    </source>
</evidence>
<keyword evidence="8" id="KW-0677">Repeat</keyword>
<keyword evidence="9 14" id="KW-0863">Zinc-finger</keyword>
<dbReference type="InterPro" id="IPR044066">
    <property type="entry name" value="TRIAD_supradom"/>
</dbReference>
<evidence type="ECO:0000259" key="16">
    <source>
        <dbReference type="PROSITE" id="PS50089"/>
    </source>
</evidence>
<dbReference type="GO" id="GO:0008270">
    <property type="term" value="F:zinc ion binding"/>
    <property type="evidence" value="ECO:0007669"/>
    <property type="project" value="UniProtKB-KW"/>
</dbReference>
<keyword evidence="12 15" id="KW-1133">Transmembrane helix</keyword>
<keyword evidence="13 15" id="KW-0472">Membrane</keyword>
<evidence type="ECO:0000256" key="2">
    <source>
        <dbReference type="ARBA" id="ARBA00004167"/>
    </source>
</evidence>
<organism evidence="18 19">
    <name type="scientific">Paramecium octaurelia</name>
    <dbReference type="NCBI Taxonomy" id="43137"/>
    <lineage>
        <taxon>Eukaryota</taxon>
        <taxon>Sar</taxon>
        <taxon>Alveolata</taxon>
        <taxon>Ciliophora</taxon>
        <taxon>Intramacronucleata</taxon>
        <taxon>Oligohymenophorea</taxon>
        <taxon>Peniculida</taxon>
        <taxon>Parameciidae</taxon>
        <taxon>Paramecium</taxon>
    </lineage>
</organism>
<dbReference type="PANTHER" id="PTHR11685">
    <property type="entry name" value="RBR FAMILY RING FINGER AND IBR DOMAIN-CONTAINING"/>
    <property type="match status" value="1"/>
</dbReference>
<keyword evidence="5" id="KW-0808">Transferase</keyword>
<dbReference type="Proteomes" id="UP000683925">
    <property type="component" value="Unassembled WGS sequence"/>
</dbReference>
<sequence length="442" mass="51751">MNSKQQEQLCQFEQQKPKYQHLYLELYKSKLFEIHGPKLKQSDTLKCQQNKGEQLNGQDDPIYLNIQDSQEQEINLGLQMMDEQQIYKNNKIIQRFLKNCRFKKRVQLRCRRRLNSVEMMGYLDINQHSPFIQKGFKECQICLSYKRMRKFLSCSHEFCKSCIVAHLKENIIRGNVLVIMCPQLSCSEQFGNPQIKDLVSHSLYEKYQKFLRRQLISKDKNVRWCPRIDCENYVIGNGNNLLTCSCGQQICFKCGSQFHQGMSCEQAMDFQYLQARKQLEVNDCPNCSVPIEKKGGCNHMTCFKCEYEFCWVCRGKYSSTHYGIFNIFGCAIPGGQVSNIAPLRNPMLIRVMMIIPKLLLTILLSGGLLIFLPFFLIYLILSAPYRLLKRMSYLNMKNHSKCNQFWLFQLFLFFGILLSPITIICAILISPVLLINYVIENF</sequence>
<evidence type="ECO:0000256" key="11">
    <source>
        <dbReference type="ARBA" id="ARBA00022833"/>
    </source>
</evidence>
<evidence type="ECO:0000256" key="1">
    <source>
        <dbReference type="ARBA" id="ARBA00001798"/>
    </source>
</evidence>
<dbReference type="OMA" id="NDCPNCS"/>
<name>A0A8S1Y011_PAROT</name>
<evidence type="ECO:0000256" key="12">
    <source>
        <dbReference type="ARBA" id="ARBA00022989"/>
    </source>
</evidence>
<keyword evidence="19" id="KW-1185">Reference proteome</keyword>
<evidence type="ECO:0000256" key="5">
    <source>
        <dbReference type="ARBA" id="ARBA00022679"/>
    </source>
</evidence>
<keyword evidence="7" id="KW-0479">Metal-binding</keyword>
<evidence type="ECO:0000256" key="6">
    <source>
        <dbReference type="ARBA" id="ARBA00022692"/>
    </source>
</evidence>
<dbReference type="InterPro" id="IPR031127">
    <property type="entry name" value="E3_UB_ligase_RBR"/>
</dbReference>
<evidence type="ECO:0000256" key="7">
    <source>
        <dbReference type="ARBA" id="ARBA00022723"/>
    </source>
</evidence>
<comment type="pathway">
    <text evidence="3">Protein modification; protein ubiquitination.</text>
</comment>
<feature type="domain" description="RING-type" evidence="16">
    <location>
        <begin position="139"/>
        <end position="182"/>
    </location>
</feature>
<evidence type="ECO:0000256" key="13">
    <source>
        <dbReference type="ARBA" id="ARBA00023136"/>
    </source>
</evidence>
<evidence type="ECO:0000313" key="19">
    <source>
        <dbReference type="Proteomes" id="UP000683925"/>
    </source>
</evidence>
<evidence type="ECO:0000256" key="15">
    <source>
        <dbReference type="SAM" id="Phobius"/>
    </source>
</evidence>
<dbReference type="FunFam" id="1.20.120.1750:FF:000039">
    <property type="entry name" value="RBR-type E3 ubiquitin transferase"/>
    <property type="match status" value="1"/>
</dbReference>
<proteinExistence type="predicted"/>
<feature type="transmembrane region" description="Helical" evidence="15">
    <location>
        <begin position="406"/>
        <end position="439"/>
    </location>
</feature>
<dbReference type="GO" id="GO:0005737">
    <property type="term" value="C:cytoplasm"/>
    <property type="evidence" value="ECO:0007669"/>
    <property type="project" value="UniProtKB-ARBA"/>
</dbReference>
<comment type="subcellular location">
    <subcellularLocation>
        <location evidence="2">Membrane</location>
        <topology evidence="2">Single-pass membrane protein</topology>
    </subcellularLocation>
</comment>
<evidence type="ECO:0000256" key="10">
    <source>
        <dbReference type="ARBA" id="ARBA00022786"/>
    </source>
</evidence>
<dbReference type="PROSITE" id="PS00518">
    <property type="entry name" value="ZF_RING_1"/>
    <property type="match status" value="1"/>
</dbReference>
<feature type="transmembrane region" description="Helical" evidence="15">
    <location>
        <begin position="358"/>
        <end position="385"/>
    </location>
</feature>
<keyword evidence="6 15" id="KW-0812">Transmembrane</keyword>